<protein>
    <submittedName>
        <fullName evidence="2">Uncharacterized protein</fullName>
    </submittedName>
</protein>
<accession>A0A9P1GUT1</accession>
<sequence length="187" mass="20046">MSSARMGSLPSLRRQHLLAEFTGLKQACPEGVFVSLTPGDPSLWSGVMFVRKGPYTPTKPRPEVTSAGTTPDGRSTPAVGDTPGYMQTGGTGVATYDVLKYMLSAFDDEAVLDSDSRAATGVRRPGDWNWDGVWEDRVKKNITASLSEPVLYGGGNGIDDVIGFLPMEESEVETVKGNLMRTLGVTK</sequence>
<proteinExistence type="predicted"/>
<keyword evidence="3" id="KW-1185">Reference proteome</keyword>
<organism evidence="2 3">
    <name type="scientific">Parascedosporium putredinis</name>
    <dbReference type="NCBI Taxonomy" id="1442378"/>
    <lineage>
        <taxon>Eukaryota</taxon>
        <taxon>Fungi</taxon>
        <taxon>Dikarya</taxon>
        <taxon>Ascomycota</taxon>
        <taxon>Pezizomycotina</taxon>
        <taxon>Sordariomycetes</taxon>
        <taxon>Hypocreomycetidae</taxon>
        <taxon>Microascales</taxon>
        <taxon>Microascaceae</taxon>
        <taxon>Parascedosporium</taxon>
    </lineage>
</organism>
<reference evidence="2" key="1">
    <citation type="submission" date="2022-11" db="EMBL/GenBank/DDBJ databases">
        <authorList>
            <person name="Scott C."/>
            <person name="Bruce N."/>
        </authorList>
    </citation>
    <scope>NUCLEOTIDE SEQUENCE</scope>
</reference>
<comment type="caution">
    <text evidence="2">The sequence shown here is derived from an EMBL/GenBank/DDBJ whole genome shotgun (WGS) entry which is preliminary data.</text>
</comment>
<dbReference type="EMBL" id="CALLCH030000001">
    <property type="protein sequence ID" value="CAI4210674.1"/>
    <property type="molecule type" value="Genomic_DNA"/>
</dbReference>
<name>A0A9P1GUT1_9PEZI</name>
<dbReference type="Proteomes" id="UP000838763">
    <property type="component" value="Unassembled WGS sequence"/>
</dbReference>
<feature type="region of interest" description="Disordered" evidence="1">
    <location>
        <begin position="54"/>
        <end position="86"/>
    </location>
</feature>
<evidence type="ECO:0000256" key="1">
    <source>
        <dbReference type="SAM" id="MobiDB-lite"/>
    </source>
</evidence>
<dbReference type="AlphaFoldDB" id="A0A9P1GUT1"/>
<gene>
    <name evidence="2" type="ORF">PPNO1_LOCUS475</name>
</gene>
<dbReference type="OrthoDB" id="5596422at2759"/>
<evidence type="ECO:0000313" key="2">
    <source>
        <dbReference type="EMBL" id="CAI4210674.1"/>
    </source>
</evidence>
<evidence type="ECO:0000313" key="3">
    <source>
        <dbReference type="Proteomes" id="UP000838763"/>
    </source>
</evidence>